<proteinExistence type="inferred from homology"/>
<dbReference type="SMART" id="SM00852">
    <property type="entry name" value="MoCF_biosynth"/>
    <property type="match status" value="1"/>
</dbReference>
<name>A0A840EQ17_9FLAO</name>
<dbReference type="InterPro" id="IPR008136">
    <property type="entry name" value="CinA_C"/>
</dbReference>
<dbReference type="PIRSF" id="PIRSF006728">
    <property type="entry name" value="CinA"/>
    <property type="match status" value="1"/>
</dbReference>
<dbReference type="CDD" id="cd00885">
    <property type="entry name" value="cinA"/>
    <property type="match status" value="1"/>
</dbReference>
<dbReference type="PANTHER" id="PTHR13939:SF0">
    <property type="entry name" value="NMN AMIDOHYDROLASE-LIKE PROTEIN YFAY"/>
    <property type="match status" value="1"/>
</dbReference>
<dbReference type="InterPro" id="IPR036653">
    <property type="entry name" value="CinA-like_C"/>
</dbReference>
<dbReference type="PANTHER" id="PTHR13939">
    <property type="entry name" value="NICOTINAMIDE-NUCLEOTIDE AMIDOHYDROLASE PNCC"/>
    <property type="match status" value="1"/>
</dbReference>
<evidence type="ECO:0000256" key="1">
    <source>
        <dbReference type="HAMAP-Rule" id="MF_00226"/>
    </source>
</evidence>
<dbReference type="AlphaFoldDB" id="A0A840EQ17"/>
<dbReference type="NCBIfam" id="NF001813">
    <property type="entry name" value="PRK00549.1"/>
    <property type="match status" value="1"/>
</dbReference>
<comment type="similarity">
    <text evidence="1">Belongs to the CinA family.</text>
</comment>
<dbReference type="Pfam" id="PF18146">
    <property type="entry name" value="CinA_KH"/>
    <property type="match status" value="1"/>
</dbReference>
<comment type="caution">
    <text evidence="3">The sequence shown here is derived from an EMBL/GenBank/DDBJ whole genome shotgun (WGS) entry which is preliminary data.</text>
</comment>
<accession>A0A840EQ17</accession>
<gene>
    <name evidence="3" type="ORF">GGR32_001376</name>
</gene>
<dbReference type="RefSeq" id="WP_183477440.1">
    <property type="nucleotide sequence ID" value="NZ_JACIFO010000005.1"/>
</dbReference>
<dbReference type="EMBL" id="JACIFO010000005">
    <property type="protein sequence ID" value="MBB4119080.1"/>
    <property type="molecule type" value="Genomic_DNA"/>
</dbReference>
<dbReference type="Pfam" id="PF00994">
    <property type="entry name" value="MoCF_biosynth"/>
    <property type="match status" value="1"/>
</dbReference>
<dbReference type="InterPro" id="IPR041424">
    <property type="entry name" value="CinA_KH"/>
</dbReference>
<evidence type="ECO:0000313" key="3">
    <source>
        <dbReference type="EMBL" id="MBB4119080.1"/>
    </source>
</evidence>
<keyword evidence="3" id="KW-0378">Hydrolase</keyword>
<dbReference type="InterPro" id="IPR050101">
    <property type="entry name" value="CinA"/>
</dbReference>
<feature type="domain" description="MoaB/Mog" evidence="2">
    <location>
        <begin position="4"/>
        <end position="171"/>
    </location>
</feature>
<reference evidence="3 4" key="1">
    <citation type="submission" date="2020-08" db="EMBL/GenBank/DDBJ databases">
        <title>Genomic Encyclopedia of Type Strains, Phase IV (KMG-IV): sequencing the most valuable type-strain genomes for metagenomic binning, comparative biology and taxonomic classification.</title>
        <authorList>
            <person name="Goeker M."/>
        </authorList>
    </citation>
    <scope>NUCLEOTIDE SEQUENCE [LARGE SCALE GENOMIC DNA]</scope>
    <source>
        <strain evidence="3 4">DSM 29568</strain>
    </source>
</reference>
<evidence type="ECO:0000259" key="2">
    <source>
        <dbReference type="SMART" id="SM00852"/>
    </source>
</evidence>
<keyword evidence="4" id="KW-1185">Reference proteome</keyword>
<dbReference type="Gene3D" id="3.40.980.10">
    <property type="entry name" value="MoaB/Mog-like domain"/>
    <property type="match status" value="1"/>
</dbReference>
<protein>
    <recommendedName>
        <fullName evidence="1">CinA-like protein</fullName>
    </recommendedName>
</protein>
<sequence length="420" mass="46002">MKAEIITIGDEILIGQIVDTNSVFIAKELNKIGIDVYQITSVQDEEKHILQALSVASKQVDVVIITGGLGPTNDDITKLTLCKYFNDSLTIDTEVLANVKALFKSLGKSISQLNKDQALLPTKATALHNKYGTAPGLYFDEGGVIYVSMPGVPFEMKALMKDEVIPRLKQRFKRPHIFHKTVLTYGMPESDLAEKIMPWEAALPAFIKLAYLPGFDRVKLRLSARGENALVLKENLQLQLEKLETILGNIIKGYEDEEDLQNLIAKQLTKQNKTITTAESCTGGKIAAELAAIPGASNFFKGGIVTYATITKTEVLGIPPAIIDEFSVVSAQITAEMAKRAKKLFNTDYAIATTGNAGPTKGDSDAEIGSVFISIAAPNRQETYAFNFGNGREKVTEKAVKKAMLLLLDDFLLEEEKQNK</sequence>
<dbReference type="InterPro" id="IPR001453">
    <property type="entry name" value="MoaB/Mog_dom"/>
</dbReference>
<evidence type="ECO:0000313" key="4">
    <source>
        <dbReference type="Proteomes" id="UP000553034"/>
    </source>
</evidence>
<dbReference type="NCBIfam" id="TIGR00199">
    <property type="entry name" value="PncC_domain"/>
    <property type="match status" value="1"/>
</dbReference>
<organism evidence="3 4">
    <name type="scientific">Mesonia hippocampi</name>
    <dbReference type="NCBI Taxonomy" id="1628250"/>
    <lineage>
        <taxon>Bacteria</taxon>
        <taxon>Pseudomonadati</taxon>
        <taxon>Bacteroidota</taxon>
        <taxon>Flavobacteriia</taxon>
        <taxon>Flavobacteriales</taxon>
        <taxon>Flavobacteriaceae</taxon>
        <taxon>Mesonia</taxon>
    </lineage>
</organism>
<dbReference type="InterPro" id="IPR036425">
    <property type="entry name" value="MoaB/Mog-like_dom_sf"/>
</dbReference>
<dbReference type="SUPFAM" id="SSF142433">
    <property type="entry name" value="CinA-like"/>
    <property type="match status" value="1"/>
</dbReference>
<dbReference type="Pfam" id="PF02464">
    <property type="entry name" value="CinA"/>
    <property type="match status" value="1"/>
</dbReference>
<dbReference type="Gene3D" id="3.90.950.20">
    <property type="entry name" value="CinA-like"/>
    <property type="match status" value="1"/>
</dbReference>
<dbReference type="InterPro" id="IPR008135">
    <property type="entry name" value="Competence-induced_CinA"/>
</dbReference>
<dbReference type="HAMAP" id="MF_00226_B">
    <property type="entry name" value="CinA_B"/>
    <property type="match status" value="1"/>
</dbReference>
<dbReference type="NCBIfam" id="TIGR00177">
    <property type="entry name" value="molyb_syn"/>
    <property type="match status" value="1"/>
</dbReference>
<dbReference type="Proteomes" id="UP000553034">
    <property type="component" value="Unassembled WGS sequence"/>
</dbReference>
<dbReference type="NCBIfam" id="TIGR00200">
    <property type="entry name" value="cinA_nterm"/>
    <property type="match status" value="1"/>
</dbReference>
<dbReference type="GO" id="GO:0016787">
    <property type="term" value="F:hydrolase activity"/>
    <property type="evidence" value="ECO:0007669"/>
    <property type="project" value="UniProtKB-KW"/>
</dbReference>
<dbReference type="SUPFAM" id="SSF53218">
    <property type="entry name" value="Molybdenum cofactor biosynthesis proteins"/>
    <property type="match status" value="1"/>
</dbReference>